<organism evidence="2">
    <name type="scientific">marine sediment metagenome</name>
    <dbReference type="NCBI Taxonomy" id="412755"/>
    <lineage>
        <taxon>unclassified sequences</taxon>
        <taxon>metagenomes</taxon>
        <taxon>ecological metagenomes</taxon>
    </lineage>
</organism>
<dbReference type="AlphaFoldDB" id="A0A0F9B7B6"/>
<feature type="region of interest" description="Disordered" evidence="1">
    <location>
        <begin position="1"/>
        <end position="30"/>
    </location>
</feature>
<accession>A0A0F9B7B6</accession>
<evidence type="ECO:0000256" key="1">
    <source>
        <dbReference type="SAM" id="MobiDB-lite"/>
    </source>
</evidence>
<comment type="caution">
    <text evidence="2">The sequence shown here is derived from an EMBL/GenBank/DDBJ whole genome shotgun (WGS) entry which is preliminary data.</text>
</comment>
<gene>
    <name evidence="2" type="ORF">LCGC14_2484440</name>
</gene>
<protein>
    <submittedName>
        <fullName evidence="2">Uncharacterized protein</fullName>
    </submittedName>
</protein>
<name>A0A0F9B7B6_9ZZZZ</name>
<dbReference type="EMBL" id="LAZR01039216">
    <property type="protein sequence ID" value="KKL17545.1"/>
    <property type="molecule type" value="Genomic_DNA"/>
</dbReference>
<reference evidence="2" key="1">
    <citation type="journal article" date="2015" name="Nature">
        <title>Complex archaea that bridge the gap between prokaryotes and eukaryotes.</title>
        <authorList>
            <person name="Spang A."/>
            <person name="Saw J.H."/>
            <person name="Jorgensen S.L."/>
            <person name="Zaremba-Niedzwiedzka K."/>
            <person name="Martijn J."/>
            <person name="Lind A.E."/>
            <person name="van Eijk R."/>
            <person name="Schleper C."/>
            <person name="Guy L."/>
            <person name="Ettema T.J."/>
        </authorList>
    </citation>
    <scope>NUCLEOTIDE SEQUENCE</scope>
</reference>
<feature type="non-terminal residue" evidence="2">
    <location>
        <position position="30"/>
    </location>
</feature>
<evidence type="ECO:0000313" key="2">
    <source>
        <dbReference type="EMBL" id="KKL17545.1"/>
    </source>
</evidence>
<sequence>MLLGEWGEQTKPIKPLGHKAYGSIPHLPNS</sequence>
<proteinExistence type="predicted"/>